<reference evidence="1" key="1">
    <citation type="submission" date="2009-01" db="EMBL/GenBank/DDBJ databases">
        <title>Complete sequence of Anaeromyxobacter dehalogenans 2CP-1.</title>
        <authorList>
            <consortium name="US DOE Joint Genome Institute"/>
            <person name="Lucas S."/>
            <person name="Copeland A."/>
            <person name="Lapidus A."/>
            <person name="Glavina del Rio T."/>
            <person name="Dalin E."/>
            <person name="Tice H."/>
            <person name="Bruce D."/>
            <person name="Goodwin L."/>
            <person name="Pitluck S."/>
            <person name="Saunders E."/>
            <person name="Brettin T."/>
            <person name="Detter J.C."/>
            <person name="Han C."/>
            <person name="Larimer F."/>
            <person name="Land M."/>
            <person name="Hauser L."/>
            <person name="Kyrpides N."/>
            <person name="Ovchinnikova G."/>
            <person name="Beliaev A.S."/>
            <person name="Richardson P."/>
        </authorList>
    </citation>
    <scope>NUCLEOTIDE SEQUENCE</scope>
    <source>
        <strain evidence="1">2CP-1</strain>
    </source>
</reference>
<dbReference type="EMBL" id="CP001359">
    <property type="protein sequence ID" value="ACL64139.1"/>
    <property type="molecule type" value="Genomic_DNA"/>
</dbReference>
<dbReference type="Gene3D" id="3.30.70.240">
    <property type="match status" value="1"/>
</dbReference>
<sequence length="109" mass="11757">MPMTVIVTRDVPDRFRGFLASVALEIAPGVYTAPDMTASVRERAWTVLEDWHQHARQGAVVMTWPDGAAPGGQRVLVLGDAPRELWVADGLVLARRDVPTDSGAPSIAP</sequence>
<evidence type="ECO:0000313" key="1">
    <source>
        <dbReference type="EMBL" id="ACL64139.1"/>
    </source>
</evidence>
<dbReference type="Pfam" id="PF09707">
    <property type="entry name" value="Cas_Cas2CT1978"/>
    <property type="match status" value="1"/>
</dbReference>
<dbReference type="HOGENOM" id="CLU_151313_1_1_7"/>
<protein>
    <submittedName>
        <fullName evidence="1">CRISPR-associated protein Cas2</fullName>
    </submittedName>
</protein>
<dbReference type="KEGG" id="acp:A2cp1_0785"/>
<dbReference type="Proteomes" id="UP000007089">
    <property type="component" value="Chromosome"/>
</dbReference>
<keyword evidence="2" id="KW-1185">Reference proteome</keyword>
<organism evidence="1 2">
    <name type="scientific">Anaeromyxobacter dehalogenans (strain ATCC BAA-258 / DSM 21875 / 2CP-1)</name>
    <dbReference type="NCBI Taxonomy" id="455488"/>
    <lineage>
        <taxon>Bacteria</taxon>
        <taxon>Pseudomonadati</taxon>
        <taxon>Myxococcota</taxon>
        <taxon>Myxococcia</taxon>
        <taxon>Myxococcales</taxon>
        <taxon>Cystobacterineae</taxon>
        <taxon>Anaeromyxobacteraceae</taxon>
        <taxon>Anaeromyxobacter</taxon>
    </lineage>
</organism>
<evidence type="ECO:0000313" key="2">
    <source>
        <dbReference type="Proteomes" id="UP000007089"/>
    </source>
</evidence>
<dbReference type="NCBIfam" id="TIGR01873">
    <property type="entry name" value="cas_CT1978"/>
    <property type="match status" value="1"/>
</dbReference>
<gene>
    <name evidence="1" type="ordered locus">A2cp1_0785</name>
</gene>
<name>B8JDP4_ANAD2</name>
<dbReference type="AlphaFoldDB" id="B8JDP4"/>
<accession>B8JDP4</accession>
<proteinExistence type="predicted"/>
<dbReference type="InterPro" id="IPR010152">
    <property type="entry name" value="CRISPR-assoc_prot_Cas2_sub"/>
</dbReference>